<dbReference type="RefSeq" id="WP_188437859.1">
    <property type="nucleotide sequence ID" value="NZ_JBHTBD010000041.1"/>
</dbReference>
<keyword evidence="2" id="KW-1185">Reference proteome</keyword>
<dbReference type="Proteomes" id="UP001596506">
    <property type="component" value="Unassembled WGS sequence"/>
</dbReference>
<evidence type="ECO:0008006" key="3">
    <source>
        <dbReference type="Google" id="ProtNLM"/>
    </source>
</evidence>
<comment type="caution">
    <text evidence="1">The sequence shown here is derived from an EMBL/GenBank/DDBJ whole genome shotgun (WGS) entry which is preliminary data.</text>
</comment>
<sequence length="54" mass="5863">MIQEVLLEGVCGDVVEGGANVLNRETGRNSKLGDTVNVEFDILARYVARLQSRG</sequence>
<name>A0ABW2J0X6_9GAMM</name>
<evidence type="ECO:0000313" key="2">
    <source>
        <dbReference type="Proteomes" id="UP001596506"/>
    </source>
</evidence>
<proteinExistence type="predicted"/>
<dbReference type="EMBL" id="JBHTBD010000041">
    <property type="protein sequence ID" value="MFC7296803.1"/>
    <property type="molecule type" value="Genomic_DNA"/>
</dbReference>
<accession>A0ABW2J0X6</accession>
<protein>
    <recommendedName>
        <fullName evidence="3">Riboflavin synthase</fullName>
    </recommendedName>
</protein>
<organism evidence="1 2">
    <name type="scientific">Marinobacter aromaticivorans</name>
    <dbReference type="NCBI Taxonomy" id="1494078"/>
    <lineage>
        <taxon>Bacteria</taxon>
        <taxon>Pseudomonadati</taxon>
        <taxon>Pseudomonadota</taxon>
        <taxon>Gammaproteobacteria</taxon>
        <taxon>Pseudomonadales</taxon>
        <taxon>Marinobacteraceae</taxon>
        <taxon>Marinobacter</taxon>
    </lineage>
</organism>
<reference evidence="2" key="1">
    <citation type="journal article" date="2019" name="Int. J. Syst. Evol. Microbiol.">
        <title>The Global Catalogue of Microorganisms (GCM) 10K type strain sequencing project: providing services to taxonomists for standard genome sequencing and annotation.</title>
        <authorList>
            <consortium name="The Broad Institute Genomics Platform"/>
            <consortium name="The Broad Institute Genome Sequencing Center for Infectious Disease"/>
            <person name="Wu L."/>
            <person name="Ma J."/>
        </authorList>
    </citation>
    <scope>NUCLEOTIDE SEQUENCE [LARGE SCALE GENOMIC DNA]</scope>
    <source>
        <strain evidence="2">CCUG 60559</strain>
    </source>
</reference>
<gene>
    <name evidence="1" type="ORF">ACFQQA_19030</name>
</gene>
<evidence type="ECO:0000313" key="1">
    <source>
        <dbReference type="EMBL" id="MFC7296803.1"/>
    </source>
</evidence>